<proteinExistence type="predicted"/>
<protein>
    <submittedName>
        <fullName evidence="1">Uncharacterized protein</fullName>
    </submittedName>
</protein>
<organism evidence="1">
    <name type="scientific">Raoultella ornithinolytica</name>
    <name type="common">Klebsiella ornithinolytica</name>
    <dbReference type="NCBI Taxonomy" id="54291"/>
    <lineage>
        <taxon>Bacteria</taxon>
        <taxon>Pseudomonadati</taxon>
        <taxon>Pseudomonadota</taxon>
        <taxon>Gammaproteobacteria</taxon>
        <taxon>Enterobacterales</taxon>
        <taxon>Enterobacteriaceae</taxon>
        <taxon>Klebsiella/Raoultella group</taxon>
        <taxon>Raoultella</taxon>
    </lineage>
</organism>
<dbReference type="EMBL" id="KY270853">
    <property type="protein sequence ID" value="ARD69240.1"/>
    <property type="molecule type" value="Genomic_DNA"/>
</dbReference>
<keyword evidence="1" id="KW-0614">Plasmid</keyword>
<dbReference type="AlphaFoldDB" id="A0A1V0M352"/>
<reference evidence="1" key="1">
    <citation type="journal article" date="2017" name="Int. J. Antimicrob. Agents">
        <title>Sequencing and comparative genomics analysis of the IncHI2 plasmids pT5282-mphA and p112298-catA and the IncHI5 plasmid pYNKP001-dfrA.</title>
        <authorList>
            <person name="Liang Q."/>
            <person name="Yin Z."/>
            <person name="Zhao Y."/>
            <person name="Liang L."/>
            <person name="Feng J."/>
            <person name="Zhan Z."/>
            <person name="Wang H."/>
            <person name="Song Y."/>
            <person name="Tong Y."/>
            <person name="Wu W."/>
            <person name="Chen W."/>
            <person name="Wang J."/>
            <person name="Jiang L."/>
            <person name="Zhou D."/>
        </authorList>
    </citation>
    <scope>NUCLEOTIDE SEQUENCE</scope>
    <source>
        <strain evidence="1">YNKP001</strain>
        <plasmid evidence="1">pYNKP001-dfrA</plasmid>
    </source>
</reference>
<evidence type="ECO:0000313" key="1">
    <source>
        <dbReference type="EMBL" id="ARD69240.1"/>
    </source>
</evidence>
<name>A0A1V0M352_RAOOR</name>
<accession>A0A1V0M352</accession>
<geneLocation type="plasmid" evidence="1">
    <name>pYNKP001-dfrA</name>
</geneLocation>
<sequence length="219" mass="24624">MADSQLQLSSDVIVDQHQETVKGKTSYFKNKVDDAKYIRISNQAASFPLILSLPEVNYSVIVKNGHATLASEGKDLIWVEPGSYVILHIKEGAKFYDFIPVVYIIGKDTPKALTVIPGKEISAAKLTEIIDYKNSPVQKTLTSKDKVTGLSDFKNIKKLKTGFYKIQVNQFTSVNFDKEIYIISRNNMLAGSQYFTRKLIAYPREQIIISISGETHVKK</sequence>